<feature type="transmembrane region" description="Helical" evidence="1">
    <location>
        <begin position="238"/>
        <end position="255"/>
    </location>
</feature>
<keyword evidence="1" id="KW-0812">Transmembrane</keyword>
<protein>
    <recommendedName>
        <fullName evidence="2">Glycosyltransferase 2-like domain-containing protein</fullName>
    </recommendedName>
</protein>
<dbReference type="SUPFAM" id="SSF53448">
    <property type="entry name" value="Nucleotide-diphospho-sugar transferases"/>
    <property type="match status" value="1"/>
</dbReference>
<keyword evidence="1" id="KW-0472">Membrane</keyword>
<dbReference type="PANTHER" id="PTHR43685">
    <property type="entry name" value="GLYCOSYLTRANSFERASE"/>
    <property type="match status" value="1"/>
</dbReference>
<reference evidence="3 4" key="1">
    <citation type="journal article" date="2016" name="Nat. Commun.">
        <title>Thousands of microbial genomes shed light on interconnected biogeochemical processes in an aquifer system.</title>
        <authorList>
            <person name="Anantharaman K."/>
            <person name="Brown C.T."/>
            <person name="Hug L.A."/>
            <person name="Sharon I."/>
            <person name="Castelle C.J."/>
            <person name="Probst A.J."/>
            <person name="Thomas B.C."/>
            <person name="Singh A."/>
            <person name="Wilkins M.J."/>
            <person name="Karaoz U."/>
            <person name="Brodie E.L."/>
            <person name="Williams K.H."/>
            <person name="Hubbard S.S."/>
            <person name="Banfield J.F."/>
        </authorList>
    </citation>
    <scope>NUCLEOTIDE SEQUENCE [LARGE SCALE GENOMIC DNA]</scope>
</reference>
<dbReference type="Gene3D" id="3.90.550.10">
    <property type="entry name" value="Spore Coat Polysaccharide Biosynthesis Protein SpsA, Chain A"/>
    <property type="match status" value="1"/>
</dbReference>
<evidence type="ECO:0000313" key="3">
    <source>
        <dbReference type="EMBL" id="OGG72666.1"/>
    </source>
</evidence>
<dbReference type="InterPro" id="IPR029044">
    <property type="entry name" value="Nucleotide-diphossugar_trans"/>
</dbReference>
<organism evidence="3 4">
    <name type="scientific">Candidatus Kaiserbacteria bacterium RIFCSPLOWO2_01_FULL_53_17</name>
    <dbReference type="NCBI Taxonomy" id="1798511"/>
    <lineage>
        <taxon>Bacteria</taxon>
        <taxon>Candidatus Kaiseribacteriota</taxon>
    </lineage>
</organism>
<sequence length="307" mass="35002">MNMISVIIPTYNRKKLLPRAIGSILGQTEQDFEIIIVDDASTDGTEEWLRFAYTDPRIRYERLARNQGVAVARNRGLELARGEFIVFLDSDDELLPTALARGLQVLHDGTFGMVIAPFRRDEGSLTSFDRKEGELPFIDFLCENGMRDTKNSFAILRREAIGETRYSGKNLDFIFFRRVGVKTRIYFLPEPLGLYHEGKVSMTTARKVPDLELSITRARILAGFLDEFGALLIKHRPLMYGFYAYGASVGLLLAGETQRARKFARGAARQQPRPKYILFYLFSLIPFSPVLARWGFFVKKVLYSFGV</sequence>
<dbReference type="PANTHER" id="PTHR43685:SF2">
    <property type="entry name" value="GLYCOSYLTRANSFERASE 2-LIKE DOMAIN-CONTAINING PROTEIN"/>
    <property type="match status" value="1"/>
</dbReference>
<dbReference type="InterPro" id="IPR001173">
    <property type="entry name" value="Glyco_trans_2-like"/>
</dbReference>
<dbReference type="AlphaFoldDB" id="A0A1F6EG94"/>
<accession>A0A1F6EG94</accession>
<keyword evidence="1" id="KW-1133">Transmembrane helix</keyword>
<proteinExistence type="predicted"/>
<dbReference type="InterPro" id="IPR050834">
    <property type="entry name" value="Glycosyltransf_2"/>
</dbReference>
<feature type="domain" description="Glycosyltransferase 2-like" evidence="2">
    <location>
        <begin position="5"/>
        <end position="161"/>
    </location>
</feature>
<name>A0A1F6EG94_9BACT</name>
<gene>
    <name evidence="3" type="ORF">A3A38_00310</name>
</gene>
<dbReference type="Pfam" id="PF00535">
    <property type="entry name" value="Glycos_transf_2"/>
    <property type="match status" value="1"/>
</dbReference>
<evidence type="ECO:0000313" key="4">
    <source>
        <dbReference type="Proteomes" id="UP000177306"/>
    </source>
</evidence>
<evidence type="ECO:0000256" key="1">
    <source>
        <dbReference type="SAM" id="Phobius"/>
    </source>
</evidence>
<dbReference type="EMBL" id="MFLY01000036">
    <property type="protein sequence ID" value="OGG72666.1"/>
    <property type="molecule type" value="Genomic_DNA"/>
</dbReference>
<dbReference type="Proteomes" id="UP000177306">
    <property type="component" value="Unassembled WGS sequence"/>
</dbReference>
<comment type="caution">
    <text evidence="3">The sequence shown here is derived from an EMBL/GenBank/DDBJ whole genome shotgun (WGS) entry which is preliminary data.</text>
</comment>
<feature type="transmembrane region" description="Helical" evidence="1">
    <location>
        <begin position="276"/>
        <end position="296"/>
    </location>
</feature>
<dbReference type="CDD" id="cd00761">
    <property type="entry name" value="Glyco_tranf_GTA_type"/>
    <property type="match status" value="1"/>
</dbReference>
<evidence type="ECO:0000259" key="2">
    <source>
        <dbReference type="Pfam" id="PF00535"/>
    </source>
</evidence>